<evidence type="ECO:0000256" key="3">
    <source>
        <dbReference type="ARBA" id="ARBA00016796"/>
    </source>
</evidence>
<evidence type="ECO:0000313" key="12">
    <source>
        <dbReference type="Proteomes" id="UP000183275"/>
    </source>
</evidence>
<dbReference type="InterPro" id="IPR008927">
    <property type="entry name" value="6-PGluconate_DH-like_C_sf"/>
</dbReference>
<dbReference type="InterPro" id="IPR036220">
    <property type="entry name" value="UDP-Glc/GDP-Man_DH_C_sf"/>
</dbReference>
<dbReference type="InterPro" id="IPR036291">
    <property type="entry name" value="NAD(P)-bd_dom_sf"/>
</dbReference>
<dbReference type="STRING" id="1202768.SAMN05216285_0186"/>
<sequence>MSRPDLADRDRTLSEVSVHVACVGLGFVGYNSALAFSHSSYPVVGVDTDAALIEAVRTGNSPFEAAELAEYIEDGTCDVTTRISDAADADVYVISVPTPLSADGSPDLSAVRSASRDVADVLDEGNLVVVQSTVYPGCTRTDVRPELERSGLEAGAEFGVSHVPERYSPGDDASERPTRVVGSIDASWRALTAELYEDVADTTMPVSSLEVAETTKLVENIQRDVNIALVNELAAAASALGIDIAEVIDGADTKWNFHRYEPGLGVGGHCLPIDPHYFRAAAEDRGIDLQMIPAAREINDSMPRRYADRILQTIGTIGKSPSSAVVSVLGVTYKPNVRDTRNSSAVELIGHLRDENVAVEAFDTQYPPGEEIEDTGIVNNPSAIAAVRNADVVVVATGHDSFQRFDPASLAAAMAADPILIDPQRALEQDAVDESELIRPRDVDPNWPRRQAAGPASGVPADGIEGDRRETDD</sequence>
<dbReference type="SMART" id="SM00984">
    <property type="entry name" value="UDPG_MGDP_dh_C"/>
    <property type="match status" value="1"/>
</dbReference>
<protein>
    <recommendedName>
        <fullName evidence="3">UDP-N-acetyl-D-mannosamine dehydrogenase</fullName>
        <ecNumber evidence="2">1.1.1.336</ecNumber>
    </recommendedName>
    <alternativeName>
        <fullName evidence="6">UDP-ManNAc 6-dehydrogenase</fullName>
    </alternativeName>
</protein>
<accession>A0A1I0LZ20</accession>
<evidence type="ECO:0000313" key="11">
    <source>
        <dbReference type="EMBL" id="SEV81089.1"/>
    </source>
</evidence>
<dbReference type="OrthoDB" id="372050at2157"/>
<keyword evidence="5" id="KW-0520">NAD</keyword>
<dbReference type="Pfam" id="PF03720">
    <property type="entry name" value="UDPG_MGDP_dh_C"/>
    <property type="match status" value="1"/>
</dbReference>
<keyword evidence="12" id="KW-1185">Reference proteome</keyword>
<dbReference type="EC" id="1.1.1.336" evidence="2"/>
<dbReference type="InterPro" id="IPR014027">
    <property type="entry name" value="UDP-Glc/GDP-Man_DH_C"/>
</dbReference>
<evidence type="ECO:0000256" key="6">
    <source>
        <dbReference type="ARBA" id="ARBA00030172"/>
    </source>
</evidence>
<evidence type="ECO:0000256" key="8">
    <source>
        <dbReference type="PIRNR" id="PIRNR000124"/>
    </source>
</evidence>
<feature type="region of interest" description="Disordered" evidence="9">
    <location>
        <begin position="431"/>
        <end position="473"/>
    </location>
</feature>
<dbReference type="InterPro" id="IPR028359">
    <property type="entry name" value="UDP_ManNAc/GlcNAc_DH"/>
</dbReference>
<dbReference type="InterPro" id="IPR001732">
    <property type="entry name" value="UDP-Glc/GDP-Man_DH_N"/>
</dbReference>
<gene>
    <name evidence="11" type="ORF">SAMN05216285_0186</name>
</gene>
<dbReference type="GO" id="GO:0089714">
    <property type="term" value="F:UDP-N-acetyl-D-mannosamine dehydrogenase activity"/>
    <property type="evidence" value="ECO:0007669"/>
    <property type="project" value="UniProtKB-EC"/>
</dbReference>
<dbReference type="RefSeq" id="WP_049991016.1">
    <property type="nucleotide sequence ID" value="NZ_FOIS01000001.1"/>
</dbReference>
<dbReference type="Proteomes" id="UP000183275">
    <property type="component" value="Unassembled WGS sequence"/>
</dbReference>
<dbReference type="GO" id="GO:0000271">
    <property type="term" value="P:polysaccharide biosynthetic process"/>
    <property type="evidence" value="ECO:0007669"/>
    <property type="project" value="InterPro"/>
</dbReference>
<dbReference type="eggNOG" id="arCOG00252">
    <property type="taxonomic scope" value="Archaea"/>
</dbReference>
<dbReference type="GO" id="GO:0051287">
    <property type="term" value="F:NAD binding"/>
    <property type="evidence" value="ECO:0007669"/>
    <property type="project" value="InterPro"/>
</dbReference>
<dbReference type="SUPFAM" id="SSF48179">
    <property type="entry name" value="6-phosphogluconate dehydrogenase C-terminal domain-like"/>
    <property type="match status" value="1"/>
</dbReference>
<evidence type="ECO:0000259" key="10">
    <source>
        <dbReference type="SMART" id="SM00984"/>
    </source>
</evidence>
<organism evidence="11 12">
    <name type="scientific">Natrinema salifodinae</name>
    <dbReference type="NCBI Taxonomy" id="1202768"/>
    <lineage>
        <taxon>Archaea</taxon>
        <taxon>Methanobacteriati</taxon>
        <taxon>Methanobacteriota</taxon>
        <taxon>Stenosarchaea group</taxon>
        <taxon>Halobacteria</taxon>
        <taxon>Halobacteriales</taxon>
        <taxon>Natrialbaceae</taxon>
        <taxon>Natrinema</taxon>
    </lineage>
</organism>
<dbReference type="AlphaFoldDB" id="A0A1I0LZ20"/>
<dbReference type="Pfam" id="PF03721">
    <property type="entry name" value="UDPG_MGDP_dh_N"/>
    <property type="match status" value="1"/>
</dbReference>
<proteinExistence type="inferred from homology"/>
<comment type="catalytic activity">
    <reaction evidence="7">
        <text>UDP-N-acetyl-alpha-D-mannosamine + 2 NAD(+) + H2O = UDP-N-acetyl-alpha-D-mannosaminouronate + 2 NADH + 3 H(+)</text>
        <dbReference type="Rhea" id="RHEA:25780"/>
        <dbReference type="ChEBI" id="CHEBI:15377"/>
        <dbReference type="ChEBI" id="CHEBI:15378"/>
        <dbReference type="ChEBI" id="CHEBI:57540"/>
        <dbReference type="ChEBI" id="CHEBI:57945"/>
        <dbReference type="ChEBI" id="CHEBI:68623"/>
        <dbReference type="ChEBI" id="CHEBI:70731"/>
        <dbReference type="EC" id="1.1.1.336"/>
    </reaction>
</comment>
<dbReference type="PIRSF" id="PIRSF000124">
    <property type="entry name" value="UDPglc_GDPman_dh"/>
    <property type="match status" value="1"/>
</dbReference>
<dbReference type="EMBL" id="FOIS01000001">
    <property type="protein sequence ID" value="SEV81089.1"/>
    <property type="molecule type" value="Genomic_DNA"/>
</dbReference>
<dbReference type="Pfam" id="PF00984">
    <property type="entry name" value="UDPG_MGDP_dh"/>
    <property type="match status" value="1"/>
</dbReference>
<comment type="similarity">
    <text evidence="1 8">Belongs to the UDP-glucose/GDP-mannose dehydrogenase family.</text>
</comment>
<evidence type="ECO:0000256" key="2">
    <source>
        <dbReference type="ARBA" id="ARBA00012935"/>
    </source>
</evidence>
<reference evidence="12" key="1">
    <citation type="submission" date="2016-10" db="EMBL/GenBank/DDBJ databases">
        <authorList>
            <person name="Varghese N."/>
        </authorList>
    </citation>
    <scope>NUCLEOTIDE SEQUENCE [LARGE SCALE GENOMIC DNA]</scope>
    <source>
        <strain evidence="12">CGMCC 1.12284</strain>
    </source>
</reference>
<dbReference type="SUPFAM" id="SSF52413">
    <property type="entry name" value="UDP-glucose/GDP-mannose dehydrogenase C-terminal domain"/>
    <property type="match status" value="1"/>
</dbReference>
<dbReference type="InterPro" id="IPR014026">
    <property type="entry name" value="UDP-Glc/GDP-Man_DH_dimer"/>
</dbReference>
<feature type="domain" description="UDP-glucose/GDP-mannose dehydrogenase C-terminal" evidence="10">
    <location>
        <begin position="327"/>
        <end position="429"/>
    </location>
</feature>
<evidence type="ECO:0000256" key="5">
    <source>
        <dbReference type="ARBA" id="ARBA00023027"/>
    </source>
</evidence>
<evidence type="ECO:0000256" key="1">
    <source>
        <dbReference type="ARBA" id="ARBA00006601"/>
    </source>
</evidence>
<dbReference type="GO" id="GO:0016628">
    <property type="term" value="F:oxidoreductase activity, acting on the CH-CH group of donors, NAD or NADP as acceptor"/>
    <property type="evidence" value="ECO:0007669"/>
    <property type="project" value="InterPro"/>
</dbReference>
<dbReference type="PANTHER" id="PTHR43491">
    <property type="entry name" value="UDP-N-ACETYL-D-MANNOSAMINE DEHYDROGENASE"/>
    <property type="match status" value="1"/>
</dbReference>
<dbReference type="SUPFAM" id="SSF51735">
    <property type="entry name" value="NAD(P)-binding Rossmann-fold domains"/>
    <property type="match status" value="1"/>
</dbReference>
<keyword evidence="4" id="KW-0560">Oxidoreductase</keyword>
<dbReference type="PANTHER" id="PTHR43491:SF2">
    <property type="entry name" value="UDP-N-ACETYL-D-MANNOSAMINE DEHYDROGENASE"/>
    <property type="match status" value="1"/>
</dbReference>
<dbReference type="PIRSF" id="PIRSF500136">
    <property type="entry name" value="UDP_ManNAc_DH"/>
    <property type="match status" value="1"/>
</dbReference>
<evidence type="ECO:0000256" key="7">
    <source>
        <dbReference type="ARBA" id="ARBA00049130"/>
    </source>
</evidence>
<dbReference type="NCBIfam" id="TIGR03026">
    <property type="entry name" value="NDP-sugDHase"/>
    <property type="match status" value="1"/>
</dbReference>
<dbReference type="InterPro" id="IPR017476">
    <property type="entry name" value="UDP-Glc/GDP-Man"/>
</dbReference>
<dbReference type="Gene3D" id="3.40.50.720">
    <property type="entry name" value="NAD(P)-binding Rossmann-like Domain"/>
    <property type="match status" value="2"/>
</dbReference>
<evidence type="ECO:0000256" key="4">
    <source>
        <dbReference type="ARBA" id="ARBA00023002"/>
    </source>
</evidence>
<evidence type="ECO:0000256" key="9">
    <source>
        <dbReference type="SAM" id="MobiDB-lite"/>
    </source>
</evidence>
<name>A0A1I0LZ20_9EURY</name>